<dbReference type="EMBL" id="AOPZ01000151">
    <property type="protein sequence ID" value="EPH43581.1"/>
    <property type="molecule type" value="Genomic_DNA"/>
</dbReference>
<protein>
    <submittedName>
        <fullName evidence="1">Uncharacterized protein</fullName>
    </submittedName>
</protein>
<keyword evidence="2" id="KW-1185">Reference proteome</keyword>
<evidence type="ECO:0000313" key="1">
    <source>
        <dbReference type="EMBL" id="EPH43581.1"/>
    </source>
</evidence>
<evidence type="ECO:0000313" key="2">
    <source>
        <dbReference type="Proteomes" id="UP000014629"/>
    </source>
</evidence>
<dbReference type="PATRIC" id="fig|1286094.4.peg.3370"/>
<dbReference type="Proteomes" id="UP000014629">
    <property type="component" value="Unassembled WGS sequence"/>
</dbReference>
<reference evidence="1 2" key="1">
    <citation type="submission" date="2013-02" db="EMBL/GenBank/DDBJ databases">
        <title>Draft Genome Sequence of Streptomyces aurantiacus, Which Produces Setomimycin.</title>
        <authorList>
            <person name="Gruening B.A."/>
            <person name="Praeg A."/>
            <person name="Erxleben A."/>
            <person name="Guenther S."/>
            <person name="Mueller M."/>
        </authorList>
    </citation>
    <scope>NUCLEOTIDE SEQUENCE [LARGE SCALE GENOMIC DNA]</scope>
    <source>
        <strain evidence="1 2">JA 4570</strain>
    </source>
</reference>
<gene>
    <name evidence="1" type="ORF">STRAU_3405</name>
</gene>
<accession>S3ZJ31</accession>
<organism evidence="1 2">
    <name type="scientific">Streptomyces aurantiacus JA 4570</name>
    <dbReference type="NCBI Taxonomy" id="1286094"/>
    <lineage>
        <taxon>Bacteria</taxon>
        <taxon>Bacillati</taxon>
        <taxon>Actinomycetota</taxon>
        <taxon>Actinomycetes</taxon>
        <taxon>Kitasatosporales</taxon>
        <taxon>Streptomycetaceae</taxon>
        <taxon>Streptomyces</taxon>
        <taxon>Streptomyces aurantiacus group</taxon>
    </lineage>
</organism>
<name>S3ZJ31_9ACTN</name>
<dbReference type="AlphaFoldDB" id="S3ZJ31"/>
<sequence length="51" mass="5334">MVEFAGWWLALGALWLLLIGSVDGLELLVGAGVGLLGTVAARAARRAVDER</sequence>
<proteinExistence type="predicted"/>
<comment type="caution">
    <text evidence="1">The sequence shown here is derived from an EMBL/GenBank/DDBJ whole genome shotgun (WGS) entry which is preliminary data.</text>
</comment>